<comment type="caution">
    <text evidence="5">The sequence shown here is derived from an EMBL/GenBank/DDBJ whole genome shotgun (WGS) entry which is preliminary data.</text>
</comment>
<dbReference type="GO" id="GO:0046872">
    <property type="term" value="F:metal ion binding"/>
    <property type="evidence" value="ECO:0007669"/>
    <property type="project" value="UniProtKB-KW"/>
</dbReference>
<evidence type="ECO:0000256" key="3">
    <source>
        <dbReference type="SAM" id="Phobius"/>
    </source>
</evidence>
<dbReference type="PANTHER" id="PTHR31302">
    <property type="entry name" value="TRANSMEMBRANE PROTEIN WITH METALLOPHOSPHOESTERASE DOMAIN-RELATED"/>
    <property type="match status" value="1"/>
</dbReference>
<accession>A0A5A5T964</accession>
<dbReference type="Gene3D" id="3.60.21.10">
    <property type="match status" value="1"/>
</dbReference>
<dbReference type="InterPro" id="IPR006311">
    <property type="entry name" value="TAT_signal"/>
</dbReference>
<dbReference type="PANTHER" id="PTHR31302:SF31">
    <property type="entry name" value="PHOSPHODIESTERASE YAEI"/>
    <property type="match status" value="1"/>
</dbReference>
<feature type="domain" description="Calcineurin-like phosphoesterase" evidence="4">
    <location>
        <begin position="65"/>
        <end position="239"/>
    </location>
</feature>
<dbReference type="CDD" id="cd07385">
    <property type="entry name" value="MPP_YkuE_C"/>
    <property type="match status" value="1"/>
</dbReference>
<dbReference type="GO" id="GO:0016020">
    <property type="term" value="C:membrane"/>
    <property type="evidence" value="ECO:0007669"/>
    <property type="project" value="GOC"/>
</dbReference>
<dbReference type="InterPro" id="IPR004843">
    <property type="entry name" value="Calcineurin-like_PHP"/>
</dbReference>
<dbReference type="AlphaFoldDB" id="A0A5A5T964"/>
<evidence type="ECO:0000259" key="4">
    <source>
        <dbReference type="Pfam" id="PF00149"/>
    </source>
</evidence>
<dbReference type="SUPFAM" id="SSF56300">
    <property type="entry name" value="Metallo-dependent phosphatases"/>
    <property type="match status" value="1"/>
</dbReference>
<gene>
    <name evidence="5" type="primary">ykuE</name>
    <name evidence="5" type="ORF">KDI_15950</name>
</gene>
<dbReference type="Proteomes" id="UP000322530">
    <property type="component" value="Unassembled WGS sequence"/>
</dbReference>
<proteinExistence type="predicted"/>
<dbReference type="EMBL" id="BIXY01000017">
    <property type="protein sequence ID" value="GCF08031.1"/>
    <property type="molecule type" value="Genomic_DNA"/>
</dbReference>
<protein>
    <submittedName>
        <fullName evidence="5">Putative metallophosphoesterase YkuE</fullName>
    </submittedName>
</protein>
<keyword evidence="6" id="KW-1185">Reference proteome</keyword>
<dbReference type="OrthoDB" id="9780884at2"/>
<evidence type="ECO:0000313" key="6">
    <source>
        <dbReference type="Proteomes" id="UP000322530"/>
    </source>
</evidence>
<dbReference type="InterPro" id="IPR029052">
    <property type="entry name" value="Metallo-depent_PP-like"/>
</dbReference>
<reference evidence="5 6" key="1">
    <citation type="submission" date="2019-01" db="EMBL/GenBank/DDBJ databases">
        <title>Draft genome sequence of Dictyobacter sp. Uno17.</title>
        <authorList>
            <person name="Wang C.M."/>
            <person name="Zheng Y."/>
            <person name="Sakai Y."/>
            <person name="Abe K."/>
            <person name="Yokota A."/>
            <person name="Yabe S."/>
        </authorList>
    </citation>
    <scope>NUCLEOTIDE SEQUENCE [LARGE SCALE GENOMIC DNA]</scope>
    <source>
        <strain evidence="5 6">Uno17</strain>
    </source>
</reference>
<keyword evidence="2" id="KW-0378">Hydrolase</keyword>
<sequence length="300" mass="33360">MSKEQGKHLMVRRAFLKGSLAATAGVGVAGAGTLYYAHNIEPTWFDLTHYQFHLPRLTSAFHGYRLLHITDIHADNTFMTAHRLVGLVETINTLQADMIVITGDFVTDYLPAAKQVLAELRKLHASDGVFGVLGNHDHPSGVEWVRECLQSAQVTELPNQTHTLRRGSEMLHLVGLDDLWPSNRGKAASVWTHQPLLQELTDSLPAEGAAILLVHEPDFADVAAANGRFDLELSGHSHGGQVRIPFYGPLILPQLSHKYPLGLYHLDKMLHYTNRGLGMLSPHFRLSCRPEIAIFEFLHP</sequence>
<organism evidence="5 6">
    <name type="scientific">Dictyobacter arantiisoli</name>
    <dbReference type="NCBI Taxonomy" id="2014874"/>
    <lineage>
        <taxon>Bacteria</taxon>
        <taxon>Bacillati</taxon>
        <taxon>Chloroflexota</taxon>
        <taxon>Ktedonobacteria</taxon>
        <taxon>Ktedonobacterales</taxon>
        <taxon>Dictyobacteraceae</taxon>
        <taxon>Dictyobacter</taxon>
    </lineage>
</organism>
<dbReference type="Pfam" id="PF00149">
    <property type="entry name" value="Metallophos"/>
    <property type="match status" value="1"/>
</dbReference>
<evidence type="ECO:0000256" key="1">
    <source>
        <dbReference type="ARBA" id="ARBA00022723"/>
    </source>
</evidence>
<keyword evidence="3" id="KW-0812">Transmembrane</keyword>
<dbReference type="PROSITE" id="PS51318">
    <property type="entry name" value="TAT"/>
    <property type="match status" value="1"/>
</dbReference>
<dbReference type="GO" id="GO:0009245">
    <property type="term" value="P:lipid A biosynthetic process"/>
    <property type="evidence" value="ECO:0007669"/>
    <property type="project" value="TreeGrafter"/>
</dbReference>
<evidence type="ECO:0000313" key="5">
    <source>
        <dbReference type="EMBL" id="GCF08031.1"/>
    </source>
</evidence>
<evidence type="ECO:0000256" key="2">
    <source>
        <dbReference type="ARBA" id="ARBA00022801"/>
    </source>
</evidence>
<keyword evidence="1" id="KW-0479">Metal-binding</keyword>
<keyword evidence="3" id="KW-1133">Transmembrane helix</keyword>
<dbReference type="InterPro" id="IPR051158">
    <property type="entry name" value="Metallophosphoesterase_sf"/>
</dbReference>
<keyword evidence="3" id="KW-0472">Membrane</keyword>
<dbReference type="GO" id="GO:0008758">
    <property type="term" value="F:UDP-2,3-diacylglucosamine hydrolase activity"/>
    <property type="evidence" value="ECO:0007669"/>
    <property type="project" value="TreeGrafter"/>
</dbReference>
<name>A0A5A5T964_9CHLR</name>
<dbReference type="RefSeq" id="WP_149401034.1">
    <property type="nucleotide sequence ID" value="NZ_BIXY01000017.1"/>
</dbReference>
<feature type="transmembrane region" description="Helical" evidence="3">
    <location>
        <begin position="20"/>
        <end position="38"/>
    </location>
</feature>